<keyword evidence="2" id="KW-0732">Signal</keyword>
<keyword evidence="1" id="KW-0175">Coiled coil</keyword>
<evidence type="ECO:0000313" key="5">
    <source>
        <dbReference type="Proteomes" id="UP000443843"/>
    </source>
</evidence>
<reference evidence="4 5" key="1">
    <citation type="submission" date="2019-11" db="EMBL/GenBank/DDBJ databases">
        <title>Pseudooceanicola pacifica sp. nov., isolated from deep-sea sediment of the Pacific Ocean.</title>
        <authorList>
            <person name="Lyu L."/>
        </authorList>
    </citation>
    <scope>NUCLEOTIDE SEQUENCE [LARGE SCALE GENOMIC DNA]</scope>
    <source>
        <strain evidence="4 5">216_PA32_1</strain>
    </source>
</reference>
<dbReference type="RefSeq" id="WP_160383414.1">
    <property type="nucleotide sequence ID" value="NZ_WNXQ01000009.1"/>
</dbReference>
<protein>
    <recommendedName>
        <fullName evidence="3">Peptidoglycan binding-like domain-containing protein</fullName>
    </recommendedName>
</protein>
<feature type="chain" id="PRO_5032270983" description="Peptidoglycan binding-like domain-containing protein" evidence="2">
    <location>
        <begin position="23"/>
        <end position="556"/>
    </location>
</feature>
<dbReference type="Pfam" id="PF01471">
    <property type="entry name" value="PG_binding_1"/>
    <property type="match status" value="2"/>
</dbReference>
<feature type="coiled-coil region" evidence="1">
    <location>
        <begin position="464"/>
        <end position="491"/>
    </location>
</feature>
<dbReference type="InterPro" id="IPR002477">
    <property type="entry name" value="Peptidoglycan-bd-like"/>
</dbReference>
<organism evidence="4 5">
    <name type="scientific">Pseudooceanicola pacificus</name>
    <dbReference type="NCBI Taxonomy" id="2676438"/>
    <lineage>
        <taxon>Bacteria</taxon>
        <taxon>Pseudomonadati</taxon>
        <taxon>Pseudomonadota</taxon>
        <taxon>Alphaproteobacteria</taxon>
        <taxon>Rhodobacterales</taxon>
        <taxon>Paracoccaceae</taxon>
        <taxon>Pseudooceanicola</taxon>
    </lineage>
</organism>
<evidence type="ECO:0000256" key="1">
    <source>
        <dbReference type="SAM" id="Coils"/>
    </source>
</evidence>
<name>A0A844W4M2_9RHOB</name>
<comment type="caution">
    <text evidence="4">The sequence shown here is derived from an EMBL/GenBank/DDBJ whole genome shotgun (WGS) entry which is preliminary data.</text>
</comment>
<dbReference type="Proteomes" id="UP000443843">
    <property type="component" value="Unassembled WGS sequence"/>
</dbReference>
<evidence type="ECO:0000256" key="2">
    <source>
        <dbReference type="SAM" id="SignalP"/>
    </source>
</evidence>
<feature type="domain" description="Peptidoglycan binding-like" evidence="3">
    <location>
        <begin position="503"/>
        <end position="553"/>
    </location>
</feature>
<dbReference type="InterPro" id="IPR036365">
    <property type="entry name" value="PGBD-like_sf"/>
</dbReference>
<gene>
    <name evidence="4" type="ORF">GLS40_14240</name>
</gene>
<feature type="coiled-coil region" evidence="1">
    <location>
        <begin position="355"/>
        <end position="389"/>
    </location>
</feature>
<evidence type="ECO:0000313" key="4">
    <source>
        <dbReference type="EMBL" id="MWB79196.1"/>
    </source>
</evidence>
<keyword evidence="5" id="KW-1185">Reference proteome</keyword>
<dbReference type="InterPro" id="IPR036366">
    <property type="entry name" value="PGBDSf"/>
</dbReference>
<sequence length="556" mass="58996">MKRFQLTAGMVLAMTAAAPLAAADLAFVVVNGEYGAEPDIRVRGLSETIEGALEDAGFRVFAGRDATGPGMQKLAAEFAQAVEEGGDNRIVVVLSGHMAQGAGGPWLLGTEAEAPDAFGVGGVALPVAPLAQIAATAPGQAVVMIADTPGNAELGRGLLAEVQAITAPQGVTLVQGPVSDLADLLSDAVLVPGMSYSGLSGEAGRAVRLGGFVSPVTGLLPGADQAMAPAPAPAPAPDPQVDTGELAYWNAAQDMGTADALQSYLNRYPEGQFAGDARRMIEDLKQAPLRQAQAGEEALSLSRDQRRTVQRNLSLVGFDPKGIDGIFGPGSRAAIGQWQGANNFEATTYLTGPQVDRLQEQAAIETQKLEEQARQRREAEEAADRAYWQDVGQGQDEAALRAYLKRYPEGQFADVANERLAAIEAEKRQQTQGAEMQAWDQAQAQDQVAAYQQFLEAYPQSGFAEAAQARIQQLQQEQQNAAAMQAAEQEEARIAGNQVTRLLAEKRLQQLGYDIGAADGALDEAARRGIRRFQREQGIPETGFITQDTMVRLLAF</sequence>
<proteinExistence type="predicted"/>
<dbReference type="InterPro" id="IPR029030">
    <property type="entry name" value="Caspase-like_dom_sf"/>
</dbReference>
<feature type="domain" description="Peptidoglycan binding-like" evidence="3">
    <location>
        <begin position="303"/>
        <end position="350"/>
    </location>
</feature>
<dbReference type="AlphaFoldDB" id="A0A844W4M2"/>
<dbReference type="Gene3D" id="1.10.101.10">
    <property type="entry name" value="PGBD-like superfamily/PGBD"/>
    <property type="match status" value="2"/>
</dbReference>
<dbReference type="EMBL" id="WNXQ01000009">
    <property type="protein sequence ID" value="MWB79196.1"/>
    <property type="molecule type" value="Genomic_DNA"/>
</dbReference>
<accession>A0A844W4M2</accession>
<dbReference type="Gene3D" id="3.40.50.1460">
    <property type="match status" value="1"/>
</dbReference>
<feature type="signal peptide" evidence="2">
    <location>
        <begin position="1"/>
        <end position="22"/>
    </location>
</feature>
<dbReference type="SUPFAM" id="SSF47090">
    <property type="entry name" value="PGBD-like"/>
    <property type="match status" value="2"/>
</dbReference>
<dbReference type="SUPFAM" id="SSF52129">
    <property type="entry name" value="Caspase-like"/>
    <property type="match status" value="1"/>
</dbReference>
<evidence type="ECO:0000259" key="3">
    <source>
        <dbReference type="Pfam" id="PF01471"/>
    </source>
</evidence>